<dbReference type="GO" id="GO:0005524">
    <property type="term" value="F:ATP binding"/>
    <property type="evidence" value="ECO:0007669"/>
    <property type="project" value="UniProtKB-KW"/>
</dbReference>
<keyword evidence="7" id="KW-0547">Nucleotide-binding</keyword>
<dbReference type="PROSITE" id="PS50109">
    <property type="entry name" value="HIS_KIN"/>
    <property type="match status" value="1"/>
</dbReference>
<feature type="domain" description="HPt" evidence="16">
    <location>
        <begin position="5"/>
        <end position="109"/>
    </location>
</feature>
<dbReference type="InterPro" id="IPR036097">
    <property type="entry name" value="HisK_dim/P_sf"/>
</dbReference>
<dbReference type="Gene3D" id="1.20.120.160">
    <property type="entry name" value="HPT domain"/>
    <property type="match status" value="2"/>
</dbReference>
<dbReference type="Pfam" id="PF02895">
    <property type="entry name" value="H-kinase_dim"/>
    <property type="match status" value="1"/>
</dbReference>
<evidence type="ECO:0000256" key="6">
    <source>
        <dbReference type="ARBA" id="ARBA00022679"/>
    </source>
</evidence>
<evidence type="ECO:0000256" key="13">
    <source>
        <dbReference type="SAM" id="Coils"/>
    </source>
</evidence>
<dbReference type="Pfam" id="PF01584">
    <property type="entry name" value="CheW"/>
    <property type="match status" value="1"/>
</dbReference>
<dbReference type="InterPro" id="IPR036061">
    <property type="entry name" value="CheW-like_dom_sf"/>
</dbReference>
<dbReference type="PANTHER" id="PTHR43395:SF10">
    <property type="entry name" value="CHEMOTAXIS PROTEIN CHEA"/>
    <property type="match status" value="1"/>
</dbReference>
<feature type="coiled-coil region" evidence="13">
    <location>
        <begin position="10"/>
        <end position="40"/>
    </location>
</feature>
<dbReference type="InterPro" id="IPR003594">
    <property type="entry name" value="HATPase_dom"/>
</dbReference>
<dbReference type="PROSITE" id="PS50894">
    <property type="entry name" value="HPT"/>
    <property type="match status" value="1"/>
</dbReference>
<evidence type="ECO:0000256" key="11">
    <source>
        <dbReference type="ARBA" id="ARBA00035100"/>
    </source>
</evidence>
<dbReference type="Gene3D" id="3.30.565.10">
    <property type="entry name" value="Histidine kinase-like ATPase, C-terminal domain"/>
    <property type="match status" value="1"/>
</dbReference>
<organism evidence="17 18">
    <name type="scientific">Candidatus Desulfosporosinus infrequens</name>
    <dbReference type="NCBI Taxonomy" id="2043169"/>
    <lineage>
        <taxon>Bacteria</taxon>
        <taxon>Bacillati</taxon>
        <taxon>Bacillota</taxon>
        <taxon>Clostridia</taxon>
        <taxon>Eubacteriales</taxon>
        <taxon>Desulfitobacteriaceae</taxon>
        <taxon>Desulfosporosinus</taxon>
    </lineage>
</organism>
<keyword evidence="5 12" id="KW-0597">Phosphoprotein</keyword>
<dbReference type="EMBL" id="OMOF01000176">
    <property type="protein sequence ID" value="SPF41744.1"/>
    <property type="molecule type" value="Genomic_DNA"/>
</dbReference>
<dbReference type="InterPro" id="IPR002545">
    <property type="entry name" value="CheW-lke_dom"/>
</dbReference>
<evidence type="ECO:0000256" key="4">
    <source>
        <dbReference type="ARBA" id="ARBA00022500"/>
    </source>
</evidence>
<evidence type="ECO:0000256" key="9">
    <source>
        <dbReference type="ARBA" id="ARBA00022840"/>
    </source>
</evidence>
<feature type="domain" description="CheW-like" evidence="15">
    <location>
        <begin position="645"/>
        <end position="780"/>
    </location>
</feature>
<accession>A0A2U3KQ42</accession>
<protein>
    <recommendedName>
        <fullName evidence="3">Chemotaxis protein CheA</fullName>
        <ecNumber evidence="2">2.7.13.3</ecNumber>
    </recommendedName>
</protein>
<dbReference type="Gene3D" id="1.10.287.560">
    <property type="entry name" value="Histidine kinase CheA-like, homodimeric domain"/>
    <property type="match status" value="1"/>
</dbReference>
<dbReference type="PANTHER" id="PTHR43395">
    <property type="entry name" value="SENSOR HISTIDINE KINASE CHEA"/>
    <property type="match status" value="1"/>
</dbReference>
<dbReference type="InterPro" id="IPR051315">
    <property type="entry name" value="Bact_Chemotaxis_CheA"/>
</dbReference>
<dbReference type="CDD" id="cd00088">
    <property type="entry name" value="HPT"/>
    <property type="match status" value="1"/>
</dbReference>
<dbReference type="SUPFAM" id="SSF50341">
    <property type="entry name" value="CheW-like"/>
    <property type="match status" value="1"/>
</dbReference>
<evidence type="ECO:0000259" key="14">
    <source>
        <dbReference type="PROSITE" id="PS50109"/>
    </source>
</evidence>
<dbReference type="OrthoDB" id="9803176at2"/>
<dbReference type="SMART" id="SM00387">
    <property type="entry name" value="HATPase_c"/>
    <property type="match status" value="1"/>
</dbReference>
<feature type="domain" description="Histidine kinase" evidence="14">
    <location>
        <begin position="441"/>
        <end position="643"/>
    </location>
</feature>
<gene>
    <name evidence="17" type="ORF">SBF1_2570002</name>
</gene>
<dbReference type="Proteomes" id="UP000238916">
    <property type="component" value="Unassembled WGS sequence"/>
</dbReference>
<comment type="catalytic activity">
    <reaction evidence="1">
        <text>ATP + protein L-histidine = ADP + protein N-phospho-L-histidine.</text>
        <dbReference type="EC" id="2.7.13.3"/>
    </reaction>
</comment>
<evidence type="ECO:0000259" key="16">
    <source>
        <dbReference type="PROSITE" id="PS50894"/>
    </source>
</evidence>
<name>A0A2U3KQ42_9FIRM</name>
<evidence type="ECO:0000256" key="5">
    <source>
        <dbReference type="ARBA" id="ARBA00022553"/>
    </source>
</evidence>
<keyword evidence="13" id="KW-0175">Coiled coil</keyword>
<dbReference type="GO" id="GO:0005737">
    <property type="term" value="C:cytoplasm"/>
    <property type="evidence" value="ECO:0007669"/>
    <property type="project" value="InterPro"/>
</dbReference>
<dbReference type="PRINTS" id="PR00344">
    <property type="entry name" value="BCTRLSENSOR"/>
</dbReference>
<dbReference type="InterPro" id="IPR037006">
    <property type="entry name" value="CheA-like_homodim_sf"/>
</dbReference>
<dbReference type="GO" id="GO:0006935">
    <property type="term" value="P:chemotaxis"/>
    <property type="evidence" value="ECO:0007669"/>
    <property type="project" value="UniProtKB-KW"/>
</dbReference>
<evidence type="ECO:0000256" key="3">
    <source>
        <dbReference type="ARBA" id="ARBA00021495"/>
    </source>
</evidence>
<dbReference type="InterPro" id="IPR005467">
    <property type="entry name" value="His_kinase_dom"/>
</dbReference>
<keyword evidence="10" id="KW-0902">Two-component regulatory system</keyword>
<dbReference type="PROSITE" id="PS50851">
    <property type="entry name" value="CHEW"/>
    <property type="match status" value="1"/>
</dbReference>
<dbReference type="SMART" id="SM01231">
    <property type="entry name" value="H-kinase_dim"/>
    <property type="match status" value="1"/>
</dbReference>
<keyword evidence="8" id="KW-0418">Kinase</keyword>
<dbReference type="InterPro" id="IPR008207">
    <property type="entry name" value="Sig_transdc_His_kin_Hpt_dom"/>
</dbReference>
<dbReference type="SMART" id="SM00260">
    <property type="entry name" value="CheW"/>
    <property type="match status" value="1"/>
</dbReference>
<dbReference type="AlphaFoldDB" id="A0A2U3KQ42"/>
<feature type="modified residue" description="Phosphohistidine" evidence="12">
    <location>
        <position position="52"/>
    </location>
</feature>
<dbReference type="EC" id="2.7.13.3" evidence="2"/>
<dbReference type="InterPro" id="IPR036890">
    <property type="entry name" value="HATPase_C_sf"/>
</dbReference>
<comment type="function">
    <text evidence="11">Involved in the transmission of sensory signals from the chemoreceptors to the flagellar motors. CheA is autophosphorylated; it can transfer its phosphate group to either CheB or CheY.</text>
</comment>
<evidence type="ECO:0000256" key="8">
    <source>
        <dbReference type="ARBA" id="ARBA00022777"/>
    </source>
</evidence>
<dbReference type="InterPro" id="IPR004358">
    <property type="entry name" value="Sig_transdc_His_kin-like_C"/>
</dbReference>
<dbReference type="Gene3D" id="2.30.30.40">
    <property type="entry name" value="SH3 Domains"/>
    <property type="match status" value="1"/>
</dbReference>
<dbReference type="SUPFAM" id="SSF47384">
    <property type="entry name" value="Homodimeric domain of signal transducing histidine kinase"/>
    <property type="match status" value="1"/>
</dbReference>
<dbReference type="GO" id="GO:0000155">
    <property type="term" value="F:phosphorelay sensor kinase activity"/>
    <property type="evidence" value="ECO:0007669"/>
    <property type="project" value="InterPro"/>
</dbReference>
<dbReference type="InterPro" id="IPR004105">
    <property type="entry name" value="CheA-like_dim"/>
</dbReference>
<evidence type="ECO:0000313" key="18">
    <source>
        <dbReference type="Proteomes" id="UP000238916"/>
    </source>
</evidence>
<keyword evidence="9" id="KW-0067">ATP-binding</keyword>
<dbReference type="FunFam" id="3.30.565.10:FF:000016">
    <property type="entry name" value="Chemotaxis protein CheA, putative"/>
    <property type="match status" value="1"/>
</dbReference>
<dbReference type="CDD" id="cd16916">
    <property type="entry name" value="HATPase_CheA-like"/>
    <property type="match status" value="1"/>
</dbReference>
<dbReference type="SUPFAM" id="SSF55874">
    <property type="entry name" value="ATPase domain of HSP90 chaperone/DNA topoisomerase II/histidine kinase"/>
    <property type="match status" value="1"/>
</dbReference>
<evidence type="ECO:0000259" key="15">
    <source>
        <dbReference type="PROSITE" id="PS50851"/>
    </source>
</evidence>
<evidence type="ECO:0000256" key="7">
    <source>
        <dbReference type="ARBA" id="ARBA00022741"/>
    </source>
</evidence>
<dbReference type="InterPro" id="IPR036641">
    <property type="entry name" value="HPT_dom_sf"/>
</dbReference>
<keyword evidence="6 17" id="KW-0808">Transferase</keyword>
<sequence length="791" mass="88072">MLFRFSRDDLEMLQSFVEEAEEYLQKIEEALLTLESMKDNPEALNETFRQMHTIKGLSSFFGLADIMRLSHEAEFMLDVLRNGRLKVTPKVVALLLDALDMLVGMIGQLSVVCQEAHSEEWVTTEIKSPKEIDFLVQQIQETITSYGLLEKALETSGLETNKNKTSDTKENETKEIKTQEIETGEIKTGAIEPEEVTDLKKDNSPLTRGNKESLGGELLEDFLEEADEHLAMISDKLLIDLDSHPEDTSILKELFRRVHSLKGNIGLLLSVQEPESKLRALLIGLLEVFQNVEGLLDWVRNQNRPVHSEVTNLCYLAMEALRKGITITQTGGDSTQLDLKPLLEELKITRERLDQWEEHPEALVLPPRVEKKQESLPQAEALGIHVSQSVRVSEEKLNRLMNVIGELVVTKNVFGQIARKLIIDHDLPTVSREVKDAGLGVNRISEELEDIIMSMRMTAVRQVFQKFPRIIRDIALKTGKNISLILEGEDTELDKSIIEQMADPLMHLVRNAADHGIEAEEERVAIGKEQQGKVWLRAYNRGKYVFVEIEDDGKGLNPEALKQKALEKGFISEGQAAEMSDEAAYQLVFLPGFSTAGVVSEISGRGVGMDVVKSNVAALQGKVHIVSQLGRGTKMMVQLPLTLLVSRGLVVEVSGQSYIFPLENVLETLKITGSQLLKRKGKLMLHHRGEVMGVRSLAELLGTPPAKRTEDERISIVVLSDGGMKIGMIVDRLHHEQDVLVKALPDYLSGISGMGGATIMSDGKVALVLNAVELMAKACTANNEQDLLTSR</sequence>
<dbReference type="Pfam" id="PF02518">
    <property type="entry name" value="HATPase_c"/>
    <property type="match status" value="1"/>
</dbReference>
<evidence type="ECO:0000256" key="10">
    <source>
        <dbReference type="ARBA" id="ARBA00023012"/>
    </source>
</evidence>
<proteinExistence type="predicted"/>
<dbReference type="Pfam" id="PF01627">
    <property type="entry name" value="Hpt"/>
    <property type="match status" value="2"/>
</dbReference>
<dbReference type="SMART" id="SM00073">
    <property type="entry name" value="HPT"/>
    <property type="match status" value="2"/>
</dbReference>
<evidence type="ECO:0000256" key="2">
    <source>
        <dbReference type="ARBA" id="ARBA00012438"/>
    </source>
</evidence>
<evidence type="ECO:0000313" key="17">
    <source>
        <dbReference type="EMBL" id="SPF41744.1"/>
    </source>
</evidence>
<reference evidence="18" key="1">
    <citation type="submission" date="2018-02" db="EMBL/GenBank/DDBJ databases">
        <authorList>
            <person name="Hausmann B."/>
        </authorList>
    </citation>
    <scope>NUCLEOTIDE SEQUENCE [LARGE SCALE GENOMIC DNA]</scope>
    <source>
        <strain evidence="18">Peat soil MAG SbF1</strain>
    </source>
</reference>
<evidence type="ECO:0000256" key="12">
    <source>
        <dbReference type="PROSITE-ProRule" id="PRU00110"/>
    </source>
</evidence>
<keyword evidence="4" id="KW-0145">Chemotaxis</keyword>
<dbReference type="SUPFAM" id="SSF47226">
    <property type="entry name" value="Histidine-containing phosphotransfer domain, HPT domain"/>
    <property type="match status" value="2"/>
</dbReference>
<evidence type="ECO:0000256" key="1">
    <source>
        <dbReference type="ARBA" id="ARBA00000085"/>
    </source>
</evidence>